<dbReference type="PANTHER" id="PTHR11142">
    <property type="entry name" value="PSEUDOURIDYLATE SYNTHASE"/>
    <property type="match status" value="1"/>
</dbReference>
<evidence type="ECO:0000256" key="5">
    <source>
        <dbReference type="RuleBase" id="RU003792"/>
    </source>
</evidence>
<dbReference type="CDD" id="cd02570">
    <property type="entry name" value="PseudoU_synth_EcTruA"/>
    <property type="match status" value="1"/>
</dbReference>
<dbReference type="Proteomes" id="UP000504882">
    <property type="component" value="Unassembled WGS sequence"/>
</dbReference>
<dbReference type="InterPro" id="IPR020095">
    <property type="entry name" value="PsdUridine_synth_TruA_C"/>
</dbReference>
<keyword evidence="3 4" id="KW-0413">Isomerase</keyword>
<comment type="caution">
    <text evidence="4">Lacks conserved residue(s) required for the propagation of feature annotation.</text>
</comment>
<evidence type="ECO:0000256" key="3">
    <source>
        <dbReference type="ARBA" id="ARBA00023235"/>
    </source>
</evidence>
<dbReference type="InterPro" id="IPR001406">
    <property type="entry name" value="PsdUridine_synth_TruA"/>
</dbReference>
<dbReference type="NCBIfam" id="TIGR00071">
    <property type="entry name" value="hisT_truA"/>
    <property type="match status" value="1"/>
</dbReference>
<comment type="similarity">
    <text evidence="1 4 5">Belongs to the tRNA pseudouridine synthase TruA family.</text>
</comment>
<keyword evidence="2 4" id="KW-0819">tRNA processing</keyword>
<reference evidence="7 8" key="1">
    <citation type="submission" date="2019-03" db="EMBL/GenBank/DDBJ databases">
        <title>Genomic features of bacteria from cold environments.</title>
        <authorList>
            <person name="Shen L."/>
        </authorList>
    </citation>
    <scope>NUCLEOTIDE SEQUENCE [LARGE SCALE GENOMIC DNA]</scope>
    <source>
        <strain evidence="8">T3246-1</strain>
    </source>
</reference>
<dbReference type="Pfam" id="PF01416">
    <property type="entry name" value="PseudoU_synth_1"/>
    <property type="match status" value="1"/>
</dbReference>
<sequence>MPPPPQSTASVAGVSCTSVTLPAARSWWTWVVVPDSDATIPPARHALAPAPRSRAAGGDPTAPARDAVVRVRLDVAYDGTGFSGWATQPGLRTVQGEIEAGLARVLRLAEPARLTVAGRTDAGVHARGQVAHVDLPGTAWAATPGRSDRVPAEALRRRLAAVLAPDVVVRGVAPAPTGFDARFSAIWRRYCYRLVDTIGARDPSTRAAVTWHGRGLDVDAMDAAARDLVGEHDFASYCKPRPGATTIRTLQEFSWRRDRASGVIEARVRADAFCHSMVRALVGGCLVVGEGRAAPDWPGLVLAAQRRDPRVTVAPARGLTLEEVAYPPDGELAARARVARAVRTLAPKD</sequence>
<comment type="caution">
    <text evidence="7">The sequence shown here is derived from an EMBL/GenBank/DDBJ whole genome shotgun (WGS) entry which is preliminary data.</text>
</comment>
<dbReference type="Gene3D" id="3.30.70.580">
    <property type="entry name" value="Pseudouridine synthase I, catalytic domain, N-terminal subdomain"/>
    <property type="match status" value="1"/>
</dbReference>
<dbReference type="InterPro" id="IPR020103">
    <property type="entry name" value="PsdUridine_synth_cat_dom_sf"/>
</dbReference>
<comment type="catalytic activity">
    <reaction evidence="4 5">
        <text>uridine(38/39/40) in tRNA = pseudouridine(38/39/40) in tRNA</text>
        <dbReference type="Rhea" id="RHEA:22376"/>
        <dbReference type="Rhea" id="RHEA-COMP:10085"/>
        <dbReference type="Rhea" id="RHEA-COMP:10087"/>
        <dbReference type="ChEBI" id="CHEBI:65314"/>
        <dbReference type="ChEBI" id="CHEBI:65315"/>
        <dbReference type="EC" id="5.4.99.12"/>
    </reaction>
</comment>
<feature type="domain" description="Pseudouridine synthase I TruA alpha/beta" evidence="6">
    <location>
        <begin position="224"/>
        <end position="327"/>
    </location>
</feature>
<evidence type="ECO:0000259" key="6">
    <source>
        <dbReference type="Pfam" id="PF01416"/>
    </source>
</evidence>
<dbReference type="GO" id="GO:0160147">
    <property type="term" value="F:tRNA pseudouridine(38-40) synthase activity"/>
    <property type="evidence" value="ECO:0007669"/>
    <property type="project" value="UniProtKB-EC"/>
</dbReference>
<dbReference type="HAMAP" id="MF_00171">
    <property type="entry name" value="TruA"/>
    <property type="match status" value="1"/>
</dbReference>
<dbReference type="EMBL" id="SMNA01000017">
    <property type="protein sequence ID" value="TDE88508.1"/>
    <property type="molecule type" value="Genomic_DNA"/>
</dbReference>
<evidence type="ECO:0000256" key="1">
    <source>
        <dbReference type="ARBA" id="ARBA00009375"/>
    </source>
</evidence>
<gene>
    <name evidence="4 7" type="primary">truA</name>
    <name evidence="7" type="ORF">EXU48_23275</name>
</gene>
<accession>A0ABY2DX10</accession>
<dbReference type="SUPFAM" id="SSF55120">
    <property type="entry name" value="Pseudouridine synthase"/>
    <property type="match status" value="1"/>
</dbReference>
<proteinExistence type="inferred from homology"/>
<organism evidence="7 8">
    <name type="scientific">Occultella glacieicola</name>
    <dbReference type="NCBI Taxonomy" id="2518684"/>
    <lineage>
        <taxon>Bacteria</taxon>
        <taxon>Bacillati</taxon>
        <taxon>Actinomycetota</taxon>
        <taxon>Actinomycetes</taxon>
        <taxon>Micrococcales</taxon>
        <taxon>Ruaniaceae</taxon>
        <taxon>Occultella</taxon>
    </lineage>
</organism>
<feature type="active site" description="Nucleophile" evidence="4">
    <location>
        <position position="121"/>
    </location>
</feature>
<dbReference type="PANTHER" id="PTHR11142:SF0">
    <property type="entry name" value="TRNA PSEUDOURIDINE SYNTHASE-LIKE 1"/>
    <property type="match status" value="1"/>
</dbReference>
<dbReference type="EC" id="5.4.99.12" evidence="4"/>
<comment type="function">
    <text evidence="4">Formation of pseudouridine at positions 38, 39 and 40 in the anticodon stem and loop of transfer RNAs.</text>
</comment>
<keyword evidence="8" id="KW-1185">Reference proteome</keyword>
<evidence type="ECO:0000256" key="4">
    <source>
        <dbReference type="HAMAP-Rule" id="MF_00171"/>
    </source>
</evidence>
<comment type="subunit">
    <text evidence="4">Homodimer.</text>
</comment>
<evidence type="ECO:0000313" key="7">
    <source>
        <dbReference type="EMBL" id="TDE88508.1"/>
    </source>
</evidence>
<dbReference type="InterPro" id="IPR020097">
    <property type="entry name" value="PsdUridine_synth_TruA_a/b_dom"/>
</dbReference>
<evidence type="ECO:0000313" key="8">
    <source>
        <dbReference type="Proteomes" id="UP000504882"/>
    </source>
</evidence>
<feature type="binding site" evidence="4">
    <location>
        <position position="190"/>
    </location>
    <ligand>
        <name>substrate</name>
    </ligand>
</feature>
<dbReference type="InterPro" id="IPR020094">
    <property type="entry name" value="TruA/RsuA/RluB/E/F_N"/>
</dbReference>
<dbReference type="Gene3D" id="3.30.70.660">
    <property type="entry name" value="Pseudouridine synthase I, catalytic domain, C-terminal subdomain"/>
    <property type="match status" value="1"/>
</dbReference>
<evidence type="ECO:0000256" key="2">
    <source>
        <dbReference type="ARBA" id="ARBA00022694"/>
    </source>
</evidence>
<protein>
    <recommendedName>
        <fullName evidence="4">tRNA pseudouridine synthase A</fullName>
        <ecNumber evidence="4">5.4.99.12</ecNumber>
    </recommendedName>
    <alternativeName>
        <fullName evidence="4">tRNA pseudouridine(38-40) synthase</fullName>
    </alternativeName>
    <alternativeName>
        <fullName evidence="4">tRNA pseudouridylate synthase I</fullName>
    </alternativeName>
    <alternativeName>
        <fullName evidence="4">tRNA-uridine isomerase I</fullName>
    </alternativeName>
</protein>
<name>A0ABY2DX10_9MICO</name>